<name>A0A1L9PJT8_ASPVE</name>
<evidence type="ECO:0008006" key="5">
    <source>
        <dbReference type="Google" id="ProtNLM"/>
    </source>
</evidence>
<proteinExistence type="predicted"/>
<protein>
    <recommendedName>
        <fullName evidence="5">Inner membrane component domain-containing protein</fullName>
    </recommendedName>
</protein>
<keyword evidence="2" id="KW-1133">Transmembrane helix</keyword>
<dbReference type="VEuPathDB" id="FungiDB:ASPVEDRAFT_83234"/>
<evidence type="ECO:0000256" key="2">
    <source>
        <dbReference type="SAM" id="Phobius"/>
    </source>
</evidence>
<feature type="transmembrane region" description="Helical" evidence="2">
    <location>
        <begin position="100"/>
        <end position="122"/>
    </location>
</feature>
<keyword evidence="4" id="KW-1185">Reference proteome</keyword>
<keyword evidence="2" id="KW-0812">Transmembrane</keyword>
<feature type="transmembrane region" description="Helical" evidence="2">
    <location>
        <begin position="239"/>
        <end position="256"/>
    </location>
</feature>
<evidence type="ECO:0000313" key="4">
    <source>
        <dbReference type="Proteomes" id="UP000184073"/>
    </source>
</evidence>
<dbReference type="GeneID" id="63732852"/>
<dbReference type="Proteomes" id="UP000184073">
    <property type="component" value="Unassembled WGS sequence"/>
</dbReference>
<feature type="transmembrane region" description="Helical" evidence="2">
    <location>
        <begin position="71"/>
        <end position="94"/>
    </location>
</feature>
<evidence type="ECO:0000313" key="3">
    <source>
        <dbReference type="EMBL" id="OJJ01705.1"/>
    </source>
</evidence>
<gene>
    <name evidence="3" type="ORF">ASPVEDRAFT_83234</name>
</gene>
<feature type="compositionally biased region" description="Polar residues" evidence="1">
    <location>
        <begin position="24"/>
        <end position="33"/>
    </location>
</feature>
<dbReference type="EMBL" id="KV878128">
    <property type="protein sequence ID" value="OJJ01705.1"/>
    <property type="molecule type" value="Genomic_DNA"/>
</dbReference>
<evidence type="ECO:0000256" key="1">
    <source>
        <dbReference type="SAM" id="MobiDB-lite"/>
    </source>
</evidence>
<organism evidence="3 4">
    <name type="scientific">Aspergillus versicolor CBS 583.65</name>
    <dbReference type="NCBI Taxonomy" id="1036611"/>
    <lineage>
        <taxon>Eukaryota</taxon>
        <taxon>Fungi</taxon>
        <taxon>Dikarya</taxon>
        <taxon>Ascomycota</taxon>
        <taxon>Pezizomycotina</taxon>
        <taxon>Eurotiomycetes</taxon>
        <taxon>Eurotiomycetidae</taxon>
        <taxon>Eurotiales</taxon>
        <taxon>Aspergillaceae</taxon>
        <taxon>Aspergillus</taxon>
        <taxon>Aspergillus subgen. Nidulantes</taxon>
    </lineage>
</organism>
<feature type="compositionally biased region" description="Basic residues" evidence="1">
    <location>
        <begin position="9"/>
        <end position="20"/>
    </location>
</feature>
<accession>A0A1L9PJT8</accession>
<feature type="transmembrane region" description="Helical" evidence="2">
    <location>
        <begin position="212"/>
        <end position="233"/>
    </location>
</feature>
<reference evidence="4" key="1">
    <citation type="journal article" date="2017" name="Genome Biol.">
        <title>Comparative genomics reveals high biological diversity and specific adaptations in the industrially and medically important fungal genus Aspergillus.</title>
        <authorList>
            <person name="de Vries R.P."/>
            <person name="Riley R."/>
            <person name="Wiebenga A."/>
            <person name="Aguilar-Osorio G."/>
            <person name="Amillis S."/>
            <person name="Uchima C.A."/>
            <person name="Anderluh G."/>
            <person name="Asadollahi M."/>
            <person name="Askin M."/>
            <person name="Barry K."/>
            <person name="Battaglia E."/>
            <person name="Bayram O."/>
            <person name="Benocci T."/>
            <person name="Braus-Stromeyer S.A."/>
            <person name="Caldana C."/>
            <person name="Canovas D."/>
            <person name="Cerqueira G.C."/>
            <person name="Chen F."/>
            <person name="Chen W."/>
            <person name="Choi C."/>
            <person name="Clum A."/>
            <person name="Dos Santos R.A."/>
            <person name="Damasio A.R."/>
            <person name="Diallinas G."/>
            <person name="Emri T."/>
            <person name="Fekete E."/>
            <person name="Flipphi M."/>
            <person name="Freyberg S."/>
            <person name="Gallo A."/>
            <person name="Gournas C."/>
            <person name="Habgood R."/>
            <person name="Hainaut M."/>
            <person name="Harispe M.L."/>
            <person name="Henrissat B."/>
            <person name="Hilden K.S."/>
            <person name="Hope R."/>
            <person name="Hossain A."/>
            <person name="Karabika E."/>
            <person name="Karaffa L."/>
            <person name="Karanyi Z."/>
            <person name="Krasevec N."/>
            <person name="Kuo A."/>
            <person name="Kusch H."/>
            <person name="LaButti K."/>
            <person name="Lagendijk E.L."/>
            <person name="Lapidus A."/>
            <person name="Levasseur A."/>
            <person name="Lindquist E."/>
            <person name="Lipzen A."/>
            <person name="Logrieco A.F."/>
            <person name="MacCabe A."/>
            <person name="Maekelae M.R."/>
            <person name="Malavazi I."/>
            <person name="Melin P."/>
            <person name="Meyer V."/>
            <person name="Mielnichuk N."/>
            <person name="Miskei M."/>
            <person name="Molnar A.P."/>
            <person name="Mule G."/>
            <person name="Ngan C.Y."/>
            <person name="Orejas M."/>
            <person name="Orosz E."/>
            <person name="Ouedraogo J.P."/>
            <person name="Overkamp K.M."/>
            <person name="Park H.-S."/>
            <person name="Perrone G."/>
            <person name="Piumi F."/>
            <person name="Punt P.J."/>
            <person name="Ram A.F."/>
            <person name="Ramon A."/>
            <person name="Rauscher S."/>
            <person name="Record E."/>
            <person name="Riano-Pachon D.M."/>
            <person name="Robert V."/>
            <person name="Roehrig J."/>
            <person name="Ruller R."/>
            <person name="Salamov A."/>
            <person name="Salih N.S."/>
            <person name="Samson R.A."/>
            <person name="Sandor E."/>
            <person name="Sanguinetti M."/>
            <person name="Schuetze T."/>
            <person name="Sepcic K."/>
            <person name="Shelest E."/>
            <person name="Sherlock G."/>
            <person name="Sophianopoulou V."/>
            <person name="Squina F.M."/>
            <person name="Sun H."/>
            <person name="Susca A."/>
            <person name="Todd R.B."/>
            <person name="Tsang A."/>
            <person name="Unkles S.E."/>
            <person name="van de Wiele N."/>
            <person name="van Rossen-Uffink D."/>
            <person name="Oliveira J.V."/>
            <person name="Vesth T.C."/>
            <person name="Visser J."/>
            <person name="Yu J.-H."/>
            <person name="Zhou M."/>
            <person name="Andersen M.R."/>
            <person name="Archer D.B."/>
            <person name="Baker S.E."/>
            <person name="Benoit I."/>
            <person name="Brakhage A.A."/>
            <person name="Braus G.H."/>
            <person name="Fischer R."/>
            <person name="Frisvad J.C."/>
            <person name="Goldman G.H."/>
            <person name="Houbraken J."/>
            <person name="Oakley B."/>
            <person name="Pocsi I."/>
            <person name="Scazzocchio C."/>
            <person name="Seiboth B."/>
            <person name="vanKuyk P.A."/>
            <person name="Wortman J."/>
            <person name="Dyer P.S."/>
            <person name="Grigoriev I.V."/>
        </authorList>
    </citation>
    <scope>NUCLEOTIDE SEQUENCE [LARGE SCALE GENOMIC DNA]</scope>
    <source>
        <strain evidence="4">CBS 583.65</strain>
    </source>
</reference>
<dbReference type="RefSeq" id="XP_040667467.1">
    <property type="nucleotide sequence ID" value="XM_040817341.1"/>
</dbReference>
<sequence>MGLRSSLARLRKNSKSLSKRKSSENVSELPQVNETEKAGSSDDDSSPAVEQETPAGTDVPKRRKRDLLKKFFKGFGCAGLGLLIIPLVPLIIAFSICDGVLGLVLTTLWSLVLKPLLLVIILPPPSTDTYTDIPLCDMKPVAVSPPTYNQAVDAPFDLLEYDECLGHHAEPSIFSPGFPELKAPGPTPAPAPEADVPHYSLLGRLWPSIKKWSNMFVLLWVTFEGVSLIASLVSAELGLLWLPISWILFCAPTLLLKPICYELDA</sequence>
<keyword evidence="2" id="KW-0472">Membrane</keyword>
<dbReference type="AlphaFoldDB" id="A0A1L9PJT8"/>
<feature type="region of interest" description="Disordered" evidence="1">
    <location>
        <begin position="1"/>
        <end position="60"/>
    </location>
</feature>